<keyword evidence="3" id="KW-0813">Transport</keyword>
<protein>
    <recommendedName>
        <fullName evidence="15">Synaptobrevin</fullName>
    </recommendedName>
</protein>
<keyword evidence="8 12" id="KW-1133">Transmembrane helix</keyword>
<dbReference type="PANTHER" id="PTHR13050">
    <property type="entry name" value="USE1-LIKE PROTEIN"/>
    <property type="match status" value="1"/>
</dbReference>
<name>A0A507R1X3_MONPU</name>
<proteinExistence type="inferred from homology"/>
<evidence type="ECO:0000256" key="10">
    <source>
        <dbReference type="SAM" id="Coils"/>
    </source>
</evidence>
<dbReference type="GO" id="GO:0006890">
    <property type="term" value="P:retrograde vesicle-mediated transport, Golgi to endoplasmic reticulum"/>
    <property type="evidence" value="ECO:0007669"/>
    <property type="project" value="TreeGrafter"/>
</dbReference>
<evidence type="ECO:0000313" key="13">
    <source>
        <dbReference type="EMBL" id="TQB75019.1"/>
    </source>
</evidence>
<feature type="transmembrane region" description="Helical" evidence="12">
    <location>
        <begin position="331"/>
        <end position="354"/>
    </location>
</feature>
<dbReference type="STRING" id="5098.A0A507R1X3"/>
<keyword evidence="4 12" id="KW-0812">Transmembrane</keyword>
<dbReference type="InterPro" id="IPR019150">
    <property type="entry name" value="Vesicle_transport_protein_Use1"/>
</dbReference>
<keyword evidence="5" id="KW-0256">Endoplasmic reticulum</keyword>
<feature type="compositionally biased region" description="Basic and acidic residues" evidence="11">
    <location>
        <begin position="171"/>
        <end position="187"/>
    </location>
</feature>
<feature type="coiled-coil region" evidence="10">
    <location>
        <begin position="87"/>
        <end position="114"/>
    </location>
</feature>
<dbReference type="Proteomes" id="UP000319663">
    <property type="component" value="Unassembled WGS sequence"/>
</dbReference>
<evidence type="ECO:0000256" key="2">
    <source>
        <dbReference type="ARBA" id="ARBA00007891"/>
    </source>
</evidence>
<sequence length="359" mass="40026">MTLTFFPGSSSTDINPNDPSSPDLAVLSLSRLLTRLEYNLLSPSADLKQLRRSEYQRMRVGGNIEYARSLLLGLERNLARIKPADRRHEIQTELAKKRQDLNVLRRRLDDIAADAELKRRLTAAKRESARDISSVEAAEVEDESSEEEDEEDLLGTPEESESPSDAGVDVSTEKMGNDIEQEVKRELPDEEGDKVEPTQTTVPTTTNIPIPTPTPTTTTTSILRNRHHPTPLTAVDTKYIPTPAVESATGKVQGTEQALATHRLEQESLTDSLLTLAAQLKTSTQTFHSTLESEKSILDRAVDGLDRTTSSMASAERRMGMLRRMTEGKGWWGRMMLYAWIFGLWLVALGIVFLGPKIR</sequence>
<dbReference type="GO" id="GO:0031201">
    <property type="term" value="C:SNARE complex"/>
    <property type="evidence" value="ECO:0007669"/>
    <property type="project" value="TreeGrafter"/>
</dbReference>
<feature type="compositionally biased region" description="Acidic residues" evidence="11">
    <location>
        <begin position="138"/>
        <end position="162"/>
    </location>
</feature>
<evidence type="ECO:0000256" key="6">
    <source>
        <dbReference type="ARBA" id="ARBA00022892"/>
    </source>
</evidence>
<evidence type="ECO:0000256" key="9">
    <source>
        <dbReference type="ARBA" id="ARBA00023136"/>
    </source>
</evidence>
<evidence type="ECO:0008006" key="15">
    <source>
        <dbReference type="Google" id="ProtNLM"/>
    </source>
</evidence>
<evidence type="ECO:0000256" key="11">
    <source>
        <dbReference type="SAM" id="MobiDB-lite"/>
    </source>
</evidence>
<dbReference type="EMBL" id="VIFY01000024">
    <property type="protein sequence ID" value="TQB75019.1"/>
    <property type="molecule type" value="Genomic_DNA"/>
</dbReference>
<evidence type="ECO:0000313" key="14">
    <source>
        <dbReference type="Proteomes" id="UP000319663"/>
    </source>
</evidence>
<evidence type="ECO:0000256" key="8">
    <source>
        <dbReference type="ARBA" id="ARBA00022989"/>
    </source>
</evidence>
<dbReference type="AlphaFoldDB" id="A0A507R1X3"/>
<keyword evidence="14" id="KW-1185">Reference proteome</keyword>
<feature type="region of interest" description="Disordered" evidence="11">
    <location>
        <begin position="122"/>
        <end position="223"/>
    </location>
</feature>
<organism evidence="13 14">
    <name type="scientific">Monascus purpureus</name>
    <name type="common">Red mold</name>
    <name type="synonym">Monascus anka</name>
    <dbReference type="NCBI Taxonomy" id="5098"/>
    <lineage>
        <taxon>Eukaryota</taxon>
        <taxon>Fungi</taxon>
        <taxon>Dikarya</taxon>
        <taxon>Ascomycota</taxon>
        <taxon>Pezizomycotina</taxon>
        <taxon>Eurotiomycetes</taxon>
        <taxon>Eurotiomycetidae</taxon>
        <taxon>Eurotiales</taxon>
        <taxon>Aspergillaceae</taxon>
        <taxon>Monascus</taxon>
    </lineage>
</organism>
<dbReference type="GO" id="GO:0005484">
    <property type="term" value="F:SNAP receptor activity"/>
    <property type="evidence" value="ECO:0007669"/>
    <property type="project" value="TreeGrafter"/>
</dbReference>
<accession>A0A507R1X3</accession>
<feature type="region of interest" description="Disordered" evidence="11">
    <location>
        <begin position="1"/>
        <end position="20"/>
    </location>
</feature>
<evidence type="ECO:0000256" key="7">
    <source>
        <dbReference type="ARBA" id="ARBA00022927"/>
    </source>
</evidence>
<keyword evidence="6" id="KW-0931">ER-Golgi transport</keyword>
<keyword evidence="10" id="KW-0175">Coiled coil</keyword>
<evidence type="ECO:0000256" key="4">
    <source>
        <dbReference type="ARBA" id="ARBA00022692"/>
    </source>
</evidence>
<dbReference type="GO" id="GO:0005789">
    <property type="term" value="C:endoplasmic reticulum membrane"/>
    <property type="evidence" value="ECO:0007669"/>
    <property type="project" value="UniProtKB-SubCell"/>
</dbReference>
<comment type="similarity">
    <text evidence="2">Belongs to the USE1 family.</text>
</comment>
<keyword evidence="9 12" id="KW-0472">Membrane</keyword>
<gene>
    <name evidence="13" type="ORF">MPDQ_003815</name>
</gene>
<dbReference type="GO" id="GO:0015031">
    <property type="term" value="P:protein transport"/>
    <property type="evidence" value="ECO:0007669"/>
    <property type="project" value="UniProtKB-KW"/>
</dbReference>
<reference evidence="13 14" key="1">
    <citation type="submission" date="2019-06" db="EMBL/GenBank/DDBJ databases">
        <title>Wine fermentation using esterase from Monascus purpureus.</title>
        <authorList>
            <person name="Geng C."/>
            <person name="Zhang Y."/>
        </authorList>
    </citation>
    <scope>NUCLEOTIDE SEQUENCE [LARGE SCALE GENOMIC DNA]</scope>
    <source>
        <strain evidence="13">HQ1</strain>
    </source>
</reference>
<evidence type="ECO:0000256" key="3">
    <source>
        <dbReference type="ARBA" id="ARBA00022448"/>
    </source>
</evidence>
<dbReference type="PANTHER" id="PTHR13050:SF7">
    <property type="entry name" value="VESICLE TRANSPORT PROTEIN USE1"/>
    <property type="match status" value="1"/>
</dbReference>
<dbReference type="OrthoDB" id="3231855at2759"/>
<evidence type="ECO:0000256" key="1">
    <source>
        <dbReference type="ARBA" id="ARBA00004163"/>
    </source>
</evidence>
<evidence type="ECO:0000256" key="5">
    <source>
        <dbReference type="ARBA" id="ARBA00022824"/>
    </source>
</evidence>
<keyword evidence="7" id="KW-0653">Protein transport</keyword>
<comment type="subcellular location">
    <subcellularLocation>
        <location evidence="1">Endoplasmic reticulum membrane</location>
        <topology evidence="1">Single-pass type IV membrane protein</topology>
    </subcellularLocation>
</comment>
<feature type="compositionally biased region" description="Low complexity" evidence="11">
    <location>
        <begin position="197"/>
        <end position="220"/>
    </location>
</feature>
<evidence type="ECO:0000256" key="12">
    <source>
        <dbReference type="SAM" id="Phobius"/>
    </source>
</evidence>
<comment type="caution">
    <text evidence="13">The sequence shown here is derived from an EMBL/GenBank/DDBJ whole genome shotgun (WGS) entry which is preliminary data.</text>
</comment>